<dbReference type="InterPro" id="IPR014710">
    <property type="entry name" value="RmlC-like_jellyroll"/>
</dbReference>
<dbReference type="InterPro" id="IPR009327">
    <property type="entry name" value="Cupin_DUF985"/>
</dbReference>
<dbReference type="SUPFAM" id="SSF51182">
    <property type="entry name" value="RmlC-like cupins"/>
    <property type="match status" value="2"/>
</dbReference>
<feature type="domain" description="DUF985" evidence="1">
    <location>
        <begin position="192"/>
        <end position="329"/>
    </location>
</feature>
<dbReference type="OrthoDB" id="6614653at2759"/>
<keyword evidence="2" id="KW-1185">Reference proteome</keyword>
<dbReference type="KEGG" id="lak:106151825"/>
<dbReference type="PANTHER" id="PTHR33387">
    <property type="entry name" value="RMLC-LIKE JELLY ROLL FOLD PROTEIN"/>
    <property type="match status" value="1"/>
</dbReference>
<evidence type="ECO:0000313" key="3">
    <source>
        <dbReference type="RefSeq" id="XP_013380699.1"/>
    </source>
</evidence>
<dbReference type="Proteomes" id="UP000085678">
    <property type="component" value="Unplaced"/>
</dbReference>
<dbReference type="InterPro" id="IPR039935">
    <property type="entry name" value="YML079W-like"/>
</dbReference>
<evidence type="ECO:0000259" key="1">
    <source>
        <dbReference type="Pfam" id="PF06172"/>
    </source>
</evidence>
<dbReference type="InterPro" id="IPR011051">
    <property type="entry name" value="RmlC_Cupin_sf"/>
</dbReference>
<dbReference type="CDD" id="cd06121">
    <property type="entry name" value="cupin_YML079wp"/>
    <property type="match status" value="2"/>
</dbReference>
<dbReference type="InParanoid" id="A0A1S3H6E5"/>
<dbReference type="Gene3D" id="2.60.120.10">
    <property type="entry name" value="Jelly Rolls"/>
    <property type="match status" value="2"/>
</dbReference>
<feature type="domain" description="DUF985" evidence="1">
    <location>
        <begin position="7"/>
        <end position="141"/>
    </location>
</feature>
<proteinExistence type="predicted"/>
<gene>
    <name evidence="3" type="primary">LOC106151825</name>
</gene>
<dbReference type="GeneID" id="106151825"/>
<organism evidence="2 3">
    <name type="scientific">Lingula anatina</name>
    <name type="common">Brachiopod</name>
    <name type="synonym">Lingula unguis</name>
    <dbReference type="NCBI Taxonomy" id="7574"/>
    <lineage>
        <taxon>Eukaryota</taxon>
        <taxon>Metazoa</taxon>
        <taxon>Spiralia</taxon>
        <taxon>Lophotrochozoa</taxon>
        <taxon>Brachiopoda</taxon>
        <taxon>Linguliformea</taxon>
        <taxon>Lingulata</taxon>
        <taxon>Lingulida</taxon>
        <taxon>Linguloidea</taxon>
        <taxon>Lingulidae</taxon>
        <taxon>Lingula</taxon>
    </lineage>
</organism>
<accession>A0A1S3H6E5</accession>
<protein>
    <submittedName>
        <fullName evidence="3">Uncharacterized protein LOC106151825</fullName>
    </submittedName>
</protein>
<evidence type="ECO:0000313" key="2">
    <source>
        <dbReference type="Proteomes" id="UP000085678"/>
    </source>
</evidence>
<reference evidence="3" key="1">
    <citation type="submission" date="2025-08" db="UniProtKB">
        <authorList>
            <consortium name="RefSeq"/>
        </authorList>
    </citation>
    <scope>IDENTIFICATION</scope>
    <source>
        <tissue evidence="3">Gonads</tissue>
    </source>
</reference>
<dbReference type="Pfam" id="PF06172">
    <property type="entry name" value="Cupin_5"/>
    <property type="match status" value="2"/>
</dbReference>
<sequence length="361" mass="40648">MNLSTFATSMGFEPHSVTGMIKCTWFTEHMVKVDTGEFGDETRRAGTSIYLLLSGEEKMTWHKLKSDEVLFFHHGVPLKIHLILPDGKYQSKLLGNTLTNEEVDFQVVIPHGSWFAYELTDKLQYAFYSEVVAPGFEFKDWSAPPEGGLVPLFPQHKDIIEALATTNRASSDFMNSVLVRPEKFDTEMMELIASKLQLAPHPVCRGGFFSEVWRTEHSVTVTNGSHKGKRQAGSSIYMVLKAGKNGLAWHIHKSDELLIYHGGGAIKFHFLDEDGNYSNKILGDTLSHSEANYQVLVRHGTWYAFELMDTSESVFFGAVLAPAFVMGDWSTSEEKGVDLLQKYPQHGDIVRKMATANWMKN</sequence>
<dbReference type="RefSeq" id="XP_013380699.1">
    <property type="nucleotide sequence ID" value="XM_013525245.1"/>
</dbReference>
<dbReference type="AlphaFoldDB" id="A0A1S3H6E5"/>
<name>A0A1S3H6E5_LINAN</name>
<dbReference type="PANTHER" id="PTHR33387:SF3">
    <property type="entry name" value="DUF985 DOMAIN-CONTAINING PROTEIN"/>
    <property type="match status" value="1"/>
</dbReference>